<feature type="non-terminal residue" evidence="1">
    <location>
        <position position="51"/>
    </location>
</feature>
<name>A0A087V1R7_STEMI</name>
<gene>
    <name evidence="1" type="ORF">X975_22102</name>
</gene>
<reference evidence="1 2" key="1">
    <citation type="submission" date="2013-11" db="EMBL/GenBank/DDBJ databases">
        <title>Genome sequencing of Stegodyphus mimosarum.</title>
        <authorList>
            <person name="Bechsgaard J."/>
        </authorList>
    </citation>
    <scope>NUCLEOTIDE SEQUENCE [LARGE SCALE GENOMIC DNA]</scope>
</reference>
<protein>
    <submittedName>
        <fullName evidence="1">Uncharacterized protein</fullName>
    </submittedName>
</protein>
<dbReference type="AlphaFoldDB" id="A0A087V1R7"/>
<evidence type="ECO:0000313" key="1">
    <source>
        <dbReference type="EMBL" id="KFM83556.1"/>
    </source>
</evidence>
<keyword evidence="2" id="KW-1185">Reference proteome</keyword>
<organism evidence="1 2">
    <name type="scientific">Stegodyphus mimosarum</name>
    <name type="common">African social velvet spider</name>
    <dbReference type="NCBI Taxonomy" id="407821"/>
    <lineage>
        <taxon>Eukaryota</taxon>
        <taxon>Metazoa</taxon>
        <taxon>Ecdysozoa</taxon>
        <taxon>Arthropoda</taxon>
        <taxon>Chelicerata</taxon>
        <taxon>Arachnida</taxon>
        <taxon>Araneae</taxon>
        <taxon>Araneomorphae</taxon>
        <taxon>Entelegynae</taxon>
        <taxon>Eresoidea</taxon>
        <taxon>Eresidae</taxon>
        <taxon>Stegodyphus</taxon>
    </lineage>
</organism>
<proteinExistence type="predicted"/>
<accession>A0A087V1R7</accession>
<dbReference type="EMBL" id="KL868242">
    <property type="protein sequence ID" value="KFM83556.1"/>
    <property type="molecule type" value="Genomic_DNA"/>
</dbReference>
<dbReference type="Proteomes" id="UP000054359">
    <property type="component" value="Unassembled WGS sequence"/>
</dbReference>
<sequence>MLSKMDPFLNMSQQRASINFFKYQEKPVLFFKKLNKLYDVLMAMTMMECFY</sequence>
<evidence type="ECO:0000313" key="2">
    <source>
        <dbReference type="Proteomes" id="UP000054359"/>
    </source>
</evidence>